<dbReference type="PANTHER" id="PTHR30050">
    <property type="entry name" value="CHROMOSOMAL REPLICATION INITIATOR PROTEIN DNAA"/>
    <property type="match status" value="1"/>
</dbReference>
<evidence type="ECO:0000313" key="3">
    <source>
        <dbReference type="Proteomes" id="UP001387364"/>
    </source>
</evidence>
<keyword evidence="3" id="KW-1185">Reference proteome</keyword>
<proteinExistence type="predicted"/>
<dbReference type="SUPFAM" id="SSF52540">
    <property type="entry name" value="P-loop containing nucleoside triphosphate hydrolases"/>
    <property type="match status" value="1"/>
</dbReference>
<feature type="domain" description="IstB-like ATP-binding" evidence="1">
    <location>
        <begin position="144"/>
        <end position="287"/>
    </location>
</feature>
<keyword evidence="2" id="KW-0067">ATP-binding</keyword>
<dbReference type="GO" id="GO:0005524">
    <property type="term" value="F:ATP binding"/>
    <property type="evidence" value="ECO:0007669"/>
    <property type="project" value="UniProtKB-KW"/>
</dbReference>
<dbReference type="Pfam" id="PF01695">
    <property type="entry name" value="IstB_IS21"/>
    <property type="match status" value="1"/>
</dbReference>
<organism evidence="2 3">
    <name type="scientific">Bacillus kandeliae</name>
    <dbReference type="NCBI Taxonomy" id="3129297"/>
    <lineage>
        <taxon>Bacteria</taxon>
        <taxon>Bacillati</taxon>
        <taxon>Bacillota</taxon>
        <taxon>Bacilli</taxon>
        <taxon>Bacillales</taxon>
        <taxon>Bacillaceae</taxon>
        <taxon>Bacillus</taxon>
    </lineage>
</organism>
<protein>
    <submittedName>
        <fullName evidence="2">ATP-binding protein</fullName>
    </submittedName>
</protein>
<geneLocation type="plasmid" evidence="2 3">
    <name>unnamed1</name>
</geneLocation>
<reference evidence="2 3" key="1">
    <citation type="submission" date="2024-02" db="EMBL/GenBank/DDBJ databases">
        <title>Seven novel Bacillus-like species.</title>
        <authorList>
            <person name="Liu G."/>
        </authorList>
    </citation>
    <scope>NUCLEOTIDE SEQUENCE [LARGE SCALE GENOMIC DNA]</scope>
    <source>
        <strain evidence="2 3">FJAT-52991</strain>
        <plasmid evidence="2 3">unnamed1</plasmid>
    </source>
</reference>
<keyword evidence="2" id="KW-0614">Plasmid</keyword>
<dbReference type="InterPro" id="IPR002611">
    <property type="entry name" value="IstB_ATP-bd"/>
</dbReference>
<dbReference type="PANTHER" id="PTHR30050:SF4">
    <property type="entry name" value="ATP-BINDING PROTEIN RV3427C IN INSERTION SEQUENCE-RELATED"/>
    <property type="match status" value="1"/>
</dbReference>
<name>A0ABZ2NCI2_9BACI</name>
<dbReference type="InterPro" id="IPR027417">
    <property type="entry name" value="P-loop_NTPase"/>
</dbReference>
<evidence type="ECO:0000259" key="1">
    <source>
        <dbReference type="Pfam" id="PF01695"/>
    </source>
</evidence>
<dbReference type="EMBL" id="CP147405">
    <property type="protein sequence ID" value="WXB94996.1"/>
    <property type="molecule type" value="Genomic_DNA"/>
</dbReference>
<gene>
    <name evidence="2" type="ORF">WDJ61_18625</name>
</gene>
<dbReference type="RefSeq" id="WP_338754889.1">
    <property type="nucleotide sequence ID" value="NZ_CP147405.1"/>
</dbReference>
<accession>A0ABZ2NCI2</accession>
<keyword evidence="2" id="KW-0547">Nucleotide-binding</keyword>
<evidence type="ECO:0000313" key="2">
    <source>
        <dbReference type="EMBL" id="WXB94996.1"/>
    </source>
</evidence>
<dbReference type="Proteomes" id="UP001387364">
    <property type="component" value="Plasmid unnamed1"/>
</dbReference>
<sequence>MIKADQAFDMQRLYKKMVKRYVPELQDRDDFTVKTQRRVCDKCGSESDSTFLYKFQESTEWIEVSVSDECLNCNKAKELQEFMKKQEFQASSDRREQLMKDYLMIPSDLVDAGFKNYKETNHVTARALKEAVEYTKHFLANQEEDRYSLILMGSCGTGKSHLCVAIARTLKEKGFAVGFLTTGALLAKIKATYNKGASKSEEDIFKDLKRFSLLILDDVGSETGSKDEFAWSKTKLFEVVNNRIGKPTIYTSNFNEIELPQAIGERTFSRMFNKTKFIDVFTDDYRKTLRIQ</sequence>
<dbReference type="Gene3D" id="3.40.50.300">
    <property type="entry name" value="P-loop containing nucleotide triphosphate hydrolases"/>
    <property type="match status" value="1"/>
</dbReference>